<dbReference type="PROSITE" id="PS00622">
    <property type="entry name" value="HTH_LUXR_1"/>
    <property type="match status" value="1"/>
</dbReference>
<dbReference type="GO" id="GO:0003677">
    <property type="term" value="F:DNA binding"/>
    <property type="evidence" value="ECO:0007669"/>
    <property type="project" value="UniProtKB-KW"/>
</dbReference>
<dbReference type="EMBL" id="JACCAE010000001">
    <property type="protein sequence ID" value="NYF98771.1"/>
    <property type="molecule type" value="Genomic_DNA"/>
</dbReference>
<dbReference type="Pfam" id="PF00196">
    <property type="entry name" value="GerE"/>
    <property type="match status" value="1"/>
</dbReference>
<dbReference type="InterPro" id="IPR011990">
    <property type="entry name" value="TPR-like_helical_dom_sf"/>
</dbReference>
<dbReference type="Gene3D" id="1.10.10.10">
    <property type="entry name" value="Winged helix-like DNA-binding domain superfamily/Winged helix DNA-binding domain"/>
    <property type="match status" value="1"/>
</dbReference>
<sequence length="542" mass="56872">MGVIEDLHRARDAYERREWLAAYRTLSELDDAVLAASDFLSLADAAELLGRPDDAVQALQRAHHAALGAADPLLAARAAARLGAMLALRGESAVAGGWLARGERVLEDVEDDVVERGYLLVGRMLEKVGVGDLEGARPLPEQITACGRRHADPNLVALGLNQEGRVLTVFGQVSEGLRLLDEAMVGVVAGEVDPLVAGEVYCSMIEACQWVGDLGRAAQWTRALSQWCDAQPALVAFTGQCAVHRAQLMRLHGALRDAVTELERSAARYELAGGHPAVALAHHERGDVLRLLGDLDGAERAYGMALQHGGDAQPGRALLAAAKGDLDQAVAAVRRTLAGTYGAIFRHRVIPGCVEVLLAGGLVEESAVLADELAGIAEDFGCTAVHAGSEAVAARVALAHEDPESALPAARSALGRWSSLDAGHEVARARVLVGRALRLLGDQDGAVLELVAAREAFVAQGAAPDARDAAAQLGHADGPGGLTAREVEVLCLVAAGRSNAQVAHDLHLSVKTVARHLSNIFTKLDVGSRTEAAAFAYRHGLC</sequence>
<accession>A0A852VZ77</accession>
<name>A0A852VZ77_9MICO</name>
<evidence type="ECO:0000256" key="1">
    <source>
        <dbReference type="ARBA" id="ARBA00023015"/>
    </source>
</evidence>
<evidence type="ECO:0000259" key="4">
    <source>
        <dbReference type="PROSITE" id="PS50043"/>
    </source>
</evidence>
<keyword evidence="1" id="KW-0805">Transcription regulation</keyword>
<dbReference type="RefSeq" id="WP_185991543.1">
    <property type="nucleotide sequence ID" value="NZ_JACCAE010000001.1"/>
</dbReference>
<evidence type="ECO:0000256" key="3">
    <source>
        <dbReference type="ARBA" id="ARBA00023163"/>
    </source>
</evidence>
<dbReference type="InterPro" id="IPR036388">
    <property type="entry name" value="WH-like_DNA-bd_sf"/>
</dbReference>
<dbReference type="PANTHER" id="PTHR43214:SF24">
    <property type="entry name" value="TRANSCRIPTIONAL REGULATORY PROTEIN NARL-RELATED"/>
    <property type="match status" value="1"/>
</dbReference>
<comment type="caution">
    <text evidence="5">The sequence shown here is derived from an EMBL/GenBank/DDBJ whole genome shotgun (WGS) entry which is preliminary data.</text>
</comment>
<dbReference type="Proteomes" id="UP000554054">
    <property type="component" value="Unassembled WGS sequence"/>
</dbReference>
<dbReference type="SUPFAM" id="SSF48452">
    <property type="entry name" value="TPR-like"/>
    <property type="match status" value="1"/>
</dbReference>
<dbReference type="SUPFAM" id="SSF46894">
    <property type="entry name" value="C-terminal effector domain of the bipartite response regulators"/>
    <property type="match status" value="1"/>
</dbReference>
<organism evidence="5 6">
    <name type="scientific">Janibacter cremeus</name>
    <dbReference type="NCBI Taxonomy" id="1285192"/>
    <lineage>
        <taxon>Bacteria</taxon>
        <taxon>Bacillati</taxon>
        <taxon>Actinomycetota</taxon>
        <taxon>Actinomycetes</taxon>
        <taxon>Micrococcales</taxon>
        <taxon>Intrasporangiaceae</taxon>
        <taxon>Janibacter</taxon>
    </lineage>
</organism>
<reference evidence="5 6" key="1">
    <citation type="submission" date="2020-07" db="EMBL/GenBank/DDBJ databases">
        <title>Sequencing the genomes of 1000 actinobacteria strains.</title>
        <authorList>
            <person name="Klenk H.-P."/>
        </authorList>
    </citation>
    <scope>NUCLEOTIDE SEQUENCE [LARGE SCALE GENOMIC DNA]</scope>
    <source>
        <strain evidence="5 6">DSM 26154</strain>
    </source>
</reference>
<dbReference type="PROSITE" id="PS50043">
    <property type="entry name" value="HTH_LUXR_2"/>
    <property type="match status" value="1"/>
</dbReference>
<dbReference type="SMART" id="SM00421">
    <property type="entry name" value="HTH_LUXR"/>
    <property type="match status" value="1"/>
</dbReference>
<dbReference type="CDD" id="cd06170">
    <property type="entry name" value="LuxR_C_like"/>
    <property type="match status" value="1"/>
</dbReference>
<keyword evidence="2 5" id="KW-0238">DNA-binding</keyword>
<evidence type="ECO:0000313" key="5">
    <source>
        <dbReference type="EMBL" id="NYF98771.1"/>
    </source>
</evidence>
<dbReference type="PANTHER" id="PTHR43214">
    <property type="entry name" value="TWO-COMPONENT RESPONSE REGULATOR"/>
    <property type="match status" value="1"/>
</dbReference>
<dbReference type="InterPro" id="IPR039420">
    <property type="entry name" value="WalR-like"/>
</dbReference>
<dbReference type="InterPro" id="IPR000792">
    <property type="entry name" value="Tscrpt_reg_LuxR_C"/>
</dbReference>
<dbReference type="PRINTS" id="PR00038">
    <property type="entry name" value="HTHLUXR"/>
</dbReference>
<evidence type="ECO:0000313" key="6">
    <source>
        <dbReference type="Proteomes" id="UP000554054"/>
    </source>
</evidence>
<dbReference type="GO" id="GO:0006355">
    <property type="term" value="P:regulation of DNA-templated transcription"/>
    <property type="evidence" value="ECO:0007669"/>
    <property type="project" value="InterPro"/>
</dbReference>
<protein>
    <submittedName>
        <fullName evidence="5">DNA-binding CsgD family transcriptional regulator</fullName>
    </submittedName>
</protein>
<evidence type="ECO:0000256" key="2">
    <source>
        <dbReference type="ARBA" id="ARBA00023125"/>
    </source>
</evidence>
<dbReference type="Gene3D" id="1.25.40.10">
    <property type="entry name" value="Tetratricopeptide repeat domain"/>
    <property type="match status" value="1"/>
</dbReference>
<gene>
    <name evidence="5" type="ORF">BJY20_002163</name>
</gene>
<feature type="domain" description="HTH luxR-type" evidence="4">
    <location>
        <begin position="475"/>
        <end position="540"/>
    </location>
</feature>
<proteinExistence type="predicted"/>
<dbReference type="InterPro" id="IPR016032">
    <property type="entry name" value="Sig_transdc_resp-reg_C-effctor"/>
</dbReference>
<keyword evidence="6" id="KW-1185">Reference proteome</keyword>
<keyword evidence="3" id="KW-0804">Transcription</keyword>
<dbReference type="AlphaFoldDB" id="A0A852VZ77"/>